<proteinExistence type="predicted"/>
<name>A0A140WYE3_ECOLX</name>
<accession>A0A140WYE3</accession>
<organism evidence="1">
    <name type="scientific">Escherichia coli ACN001</name>
    <dbReference type="NCBI Taxonomy" id="1311757"/>
    <lineage>
        <taxon>Bacteria</taxon>
        <taxon>Pseudomonadati</taxon>
        <taxon>Pseudomonadota</taxon>
        <taxon>Gammaproteobacteria</taxon>
        <taxon>Enterobacterales</taxon>
        <taxon>Enterobacteriaceae</taxon>
        <taxon>Escherichia</taxon>
    </lineage>
</organism>
<keyword evidence="1" id="KW-0614">Plasmid</keyword>
<geneLocation type="plasmid" evidence="1">
    <name>pACN001-B</name>
</geneLocation>
<protein>
    <submittedName>
        <fullName evidence="1">Uncharacterized protein</fullName>
    </submittedName>
</protein>
<gene>
    <name evidence="1" type="ORF">J444_pB76</name>
</gene>
<reference evidence="1" key="1">
    <citation type="journal article" date="2014" name="J Glob Antimicrob Resist">
        <title>Plasmid-mediated multidrug resistance and virulence in an avian pathogenic Escherichia coli strain isolated in China.</title>
        <authorList>
            <person name="Wang X."/>
            <person name="Hao H."/>
            <person name="Xu Z."/>
            <person name="Zheng H."/>
            <person name="Liu C."/>
            <person name="Wei L."/>
            <person name="Zhang R."/>
            <person name="Bi D."/>
            <person name="Chen H."/>
            <person name="Tan C."/>
        </authorList>
    </citation>
    <scope>NUCLEOTIDE SEQUENCE</scope>
    <source>
        <strain evidence="1">ACN001</strain>
        <plasmid evidence="1">pACN001-B</plasmid>
    </source>
</reference>
<dbReference type="EMBL" id="KC853435">
    <property type="protein sequence ID" value="AHF23169.1"/>
    <property type="molecule type" value="Genomic_DNA"/>
</dbReference>
<sequence length="46" mass="5478">MCDKALPFDENKLRWLISEINRGSTYKKSCWFINPSFLINKKTNNI</sequence>
<dbReference type="AlphaFoldDB" id="A0A140WYE3"/>
<evidence type="ECO:0000313" key="1">
    <source>
        <dbReference type="EMBL" id="AHF23169.1"/>
    </source>
</evidence>